<keyword evidence="3 7" id="KW-0694">RNA-binding</keyword>
<proteinExistence type="inferred from homology"/>
<evidence type="ECO:0000256" key="3">
    <source>
        <dbReference type="ARBA" id="ARBA00022884"/>
    </source>
</evidence>
<evidence type="ECO:0000313" key="9">
    <source>
        <dbReference type="Proteomes" id="UP000178509"/>
    </source>
</evidence>
<dbReference type="InterPro" id="IPR004389">
    <property type="entry name" value="Ribosomal_uL18_bac-type"/>
</dbReference>
<comment type="similarity">
    <text evidence="1 7">Belongs to the universal ribosomal protein uL18 family.</text>
</comment>
<dbReference type="GO" id="GO:0008097">
    <property type="term" value="F:5S rRNA binding"/>
    <property type="evidence" value="ECO:0007669"/>
    <property type="project" value="TreeGrafter"/>
</dbReference>
<keyword evidence="5 7" id="KW-0687">Ribonucleoprotein</keyword>
<comment type="subunit">
    <text evidence="7">Part of the 50S ribosomal subunit; part of the 5S rRNA/L5/L18/L25 subcomplex. Contacts the 5S and 23S rRNAs.</text>
</comment>
<dbReference type="CDD" id="cd00432">
    <property type="entry name" value="Ribosomal_L18_L5e"/>
    <property type="match status" value="1"/>
</dbReference>
<protein>
    <recommendedName>
        <fullName evidence="6 7">Large ribosomal subunit protein uL18</fullName>
    </recommendedName>
</protein>
<reference evidence="8 9" key="1">
    <citation type="journal article" date="2016" name="Nat. Commun.">
        <title>Thousands of microbial genomes shed light on interconnected biogeochemical processes in an aquifer system.</title>
        <authorList>
            <person name="Anantharaman K."/>
            <person name="Brown C.T."/>
            <person name="Hug L.A."/>
            <person name="Sharon I."/>
            <person name="Castelle C.J."/>
            <person name="Probst A.J."/>
            <person name="Thomas B.C."/>
            <person name="Singh A."/>
            <person name="Wilkins M.J."/>
            <person name="Karaoz U."/>
            <person name="Brodie E.L."/>
            <person name="Williams K.H."/>
            <person name="Hubbard S.S."/>
            <person name="Banfield J.F."/>
        </authorList>
    </citation>
    <scope>NUCLEOTIDE SEQUENCE [LARGE SCALE GENOMIC DNA]</scope>
</reference>
<dbReference type="Pfam" id="PF00861">
    <property type="entry name" value="Ribosomal_L18p"/>
    <property type="match status" value="1"/>
</dbReference>
<evidence type="ECO:0000256" key="5">
    <source>
        <dbReference type="ARBA" id="ARBA00023274"/>
    </source>
</evidence>
<evidence type="ECO:0000256" key="7">
    <source>
        <dbReference type="HAMAP-Rule" id="MF_01337"/>
    </source>
</evidence>
<sequence length="114" mass="12699">MQNTKRKIIHKRVRARVIGKPKQPRLFVFKSNNHIYAGIADDTVGKIIFSVSDKSLNKIKDKKGMEVAKIVGEELAKKAIEAGYKNVIFDRGGYKYHGKIKALADGARAAGLNF</sequence>
<dbReference type="SUPFAM" id="SSF53137">
    <property type="entry name" value="Translational machinery components"/>
    <property type="match status" value="1"/>
</dbReference>
<evidence type="ECO:0000256" key="1">
    <source>
        <dbReference type="ARBA" id="ARBA00007116"/>
    </source>
</evidence>
<dbReference type="Proteomes" id="UP000178509">
    <property type="component" value="Unassembled WGS sequence"/>
</dbReference>
<evidence type="ECO:0000256" key="6">
    <source>
        <dbReference type="ARBA" id="ARBA00035197"/>
    </source>
</evidence>
<dbReference type="Gene3D" id="3.30.420.100">
    <property type="match status" value="1"/>
</dbReference>
<organism evidence="8 9">
    <name type="scientific">Candidatus Spechtbacteria bacterium RIFCSPLOWO2_02_FULL_38_8</name>
    <dbReference type="NCBI Taxonomy" id="1802164"/>
    <lineage>
        <taxon>Bacteria</taxon>
        <taxon>Candidatus Spechtiibacteriota</taxon>
    </lineage>
</organism>
<dbReference type="GO" id="GO:0003735">
    <property type="term" value="F:structural constituent of ribosome"/>
    <property type="evidence" value="ECO:0007669"/>
    <property type="project" value="InterPro"/>
</dbReference>
<name>A0A1G2HGG8_9BACT</name>
<dbReference type="EMBL" id="MHOJ01000040">
    <property type="protein sequence ID" value="OGZ61586.1"/>
    <property type="molecule type" value="Genomic_DNA"/>
</dbReference>
<dbReference type="GO" id="GO:0006412">
    <property type="term" value="P:translation"/>
    <property type="evidence" value="ECO:0007669"/>
    <property type="project" value="UniProtKB-UniRule"/>
</dbReference>
<comment type="function">
    <text evidence="7">This is one of the proteins that bind and probably mediate the attachment of the 5S RNA into the large ribosomal subunit, where it forms part of the central protuberance.</text>
</comment>
<gene>
    <name evidence="7" type="primary">rplR</name>
    <name evidence="8" type="ORF">A3H51_01985</name>
</gene>
<keyword evidence="2 7" id="KW-0699">rRNA-binding</keyword>
<dbReference type="InterPro" id="IPR005484">
    <property type="entry name" value="Ribosomal_uL18_bac/plant/anim"/>
</dbReference>
<dbReference type="PANTHER" id="PTHR12899:SF3">
    <property type="entry name" value="LARGE RIBOSOMAL SUBUNIT PROTEIN UL18M"/>
    <property type="match status" value="1"/>
</dbReference>
<evidence type="ECO:0000256" key="4">
    <source>
        <dbReference type="ARBA" id="ARBA00022980"/>
    </source>
</evidence>
<dbReference type="NCBIfam" id="TIGR00060">
    <property type="entry name" value="L18_bact"/>
    <property type="match status" value="1"/>
</dbReference>
<dbReference type="GO" id="GO:0022625">
    <property type="term" value="C:cytosolic large ribosomal subunit"/>
    <property type="evidence" value="ECO:0007669"/>
    <property type="project" value="TreeGrafter"/>
</dbReference>
<dbReference type="PANTHER" id="PTHR12899">
    <property type="entry name" value="39S RIBOSOMAL PROTEIN L18, MITOCHONDRIAL"/>
    <property type="match status" value="1"/>
</dbReference>
<comment type="caution">
    <text evidence="8">The sequence shown here is derived from an EMBL/GenBank/DDBJ whole genome shotgun (WGS) entry which is preliminary data.</text>
</comment>
<dbReference type="STRING" id="1802164.A3H51_01985"/>
<accession>A0A1G2HGG8</accession>
<dbReference type="HAMAP" id="MF_01337_B">
    <property type="entry name" value="Ribosomal_uL18_B"/>
    <property type="match status" value="1"/>
</dbReference>
<evidence type="ECO:0000313" key="8">
    <source>
        <dbReference type="EMBL" id="OGZ61586.1"/>
    </source>
</evidence>
<dbReference type="InterPro" id="IPR057268">
    <property type="entry name" value="Ribosomal_L18"/>
</dbReference>
<keyword evidence="4 7" id="KW-0689">Ribosomal protein</keyword>
<dbReference type="AlphaFoldDB" id="A0A1G2HGG8"/>
<evidence type="ECO:0000256" key="2">
    <source>
        <dbReference type="ARBA" id="ARBA00022730"/>
    </source>
</evidence>